<evidence type="ECO:0000256" key="2">
    <source>
        <dbReference type="ARBA" id="ARBA00004496"/>
    </source>
</evidence>
<dbReference type="Pfam" id="PF00400">
    <property type="entry name" value="WD40"/>
    <property type="match status" value="4"/>
</dbReference>
<dbReference type="Pfam" id="PF17814">
    <property type="entry name" value="LisH_TPL"/>
    <property type="match status" value="1"/>
</dbReference>
<dbReference type="InterPro" id="IPR006595">
    <property type="entry name" value="CTLH_C"/>
</dbReference>
<evidence type="ECO:0000256" key="5">
    <source>
        <dbReference type="ARBA" id="ARBA00022664"/>
    </source>
</evidence>
<evidence type="ECO:0000256" key="3">
    <source>
        <dbReference type="ARBA" id="ARBA00022490"/>
    </source>
</evidence>
<keyword evidence="6" id="KW-0677">Repeat</keyword>
<dbReference type="PROSITE" id="PS50897">
    <property type="entry name" value="CTLH"/>
    <property type="match status" value="1"/>
</dbReference>
<gene>
    <name evidence="15" type="ORF">Z043_112427</name>
</gene>
<evidence type="ECO:0000256" key="1">
    <source>
        <dbReference type="ARBA" id="ARBA00004324"/>
    </source>
</evidence>
<dbReference type="InterPro" id="IPR054532">
    <property type="entry name" value="TPL_SMU1_LisH-like"/>
</dbReference>
<keyword evidence="4 13" id="KW-0853">WD repeat</keyword>
<dbReference type="SMART" id="SM00320">
    <property type="entry name" value="WD40"/>
    <property type="match status" value="6"/>
</dbReference>
<dbReference type="PROSITE" id="PS50294">
    <property type="entry name" value="WD_REPEATS_REGION"/>
    <property type="match status" value="2"/>
</dbReference>
<evidence type="ECO:0000256" key="4">
    <source>
        <dbReference type="ARBA" id="ARBA00022574"/>
    </source>
</evidence>
<evidence type="ECO:0000256" key="8">
    <source>
        <dbReference type="ARBA" id="ARBA00023242"/>
    </source>
</evidence>
<evidence type="ECO:0000313" key="15">
    <source>
        <dbReference type="EMBL" id="KPP68858.1"/>
    </source>
</evidence>
<reference evidence="15 16" key="1">
    <citation type="submission" date="2015-08" db="EMBL/GenBank/DDBJ databases">
        <title>The genome of the Asian arowana (Scleropages formosus).</title>
        <authorList>
            <person name="Tan M.H."/>
            <person name="Gan H.M."/>
            <person name="Croft L.J."/>
            <person name="Austin C.M."/>
        </authorList>
    </citation>
    <scope>NUCLEOTIDE SEQUENCE [LARGE SCALE GENOMIC DNA]</scope>
    <source>
        <strain evidence="15">Aro1</strain>
    </source>
</reference>
<keyword evidence="3" id="KW-0963">Cytoplasm</keyword>
<dbReference type="STRING" id="113540.ENSSFOP00015014302"/>
<proteinExistence type="inferred from homology"/>
<keyword evidence="5" id="KW-0507">mRNA processing</keyword>
<dbReference type="Gene3D" id="2.130.10.10">
    <property type="entry name" value="YVTN repeat-like/Quinoprotein amine dehydrogenase"/>
    <property type="match status" value="2"/>
</dbReference>
<dbReference type="SUPFAM" id="SSF50978">
    <property type="entry name" value="WD40 repeat-like"/>
    <property type="match status" value="1"/>
</dbReference>
<protein>
    <recommendedName>
        <fullName evidence="10">WD40 repeat-containing protein SMU1</fullName>
    </recommendedName>
    <alternativeName>
        <fullName evidence="11">Smu-1 suppressor of mec-8 and unc-52 protein homolog</fullName>
    </alternativeName>
</protein>
<feature type="domain" description="CTLH" evidence="14">
    <location>
        <begin position="40"/>
        <end position="92"/>
    </location>
</feature>
<evidence type="ECO:0000256" key="13">
    <source>
        <dbReference type="PROSITE-ProRule" id="PRU00221"/>
    </source>
</evidence>
<dbReference type="InterPro" id="IPR001680">
    <property type="entry name" value="WD40_rpt"/>
</dbReference>
<name>A0A0P7YM46_SCLFO</name>
<evidence type="ECO:0000256" key="10">
    <source>
        <dbReference type="ARBA" id="ARBA00026184"/>
    </source>
</evidence>
<dbReference type="PANTHER" id="PTHR22848">
    <property type="entry name" value="WD40 REPEAT PROTEIN"/>
    <property type="match status" value="1"/>
</dbReference>
<dbReference type="CDD" id="cd00200">
    <property type="entry name" value="WD40"/>
    <property type="match status" value="1"/>
</dbReference>
<sequence length="548" mass="61236">MSLEIESADVVRLIMQYLKENNLHRTLATLQEETTVSLNTVDSIESFVADINSGHWDTVLQAIQSLKLPDKTLIDLYEQVVLELIELRELGAARSLLRQTDPMIMLKQTQPERYIHLENLLARSYFDPREAYPDGSSKEKRRAAIAQALAGEVSVVPPSRLMALLGQALKWQQHQGLLPPGMTIDLFRGKAAVKDVEEERFPTQLSRHIKFGQKSHVECARFSPDGQYLVTGSVDGFIEVWNFTTGKIRKDLKYQAQDNFMMMDDAVLCMGFSRDTEMLATGAQDGKIKFAFSGLSLVGLTERVYSNGIHGLKSGKTLKEFRGHSSFVNEATFTQDGHYIISASSDGTVKIWNVKTTECSNTFKSLGTAAGVDITVNNVILLPKNPEHFVVCNRSNTVVIMNMQGQIVRSFSSGKREGGDFVCCTLSPRGEWIYCVGEDFVLYCFSTVTGKLERTLTVHEKDVIGIAHHPHQNLIATYSEDGLLKLEVVFQLLQLAKGHKIFWRKDNLEKWRRFAAPSLVQFGVASPACLSHGKTGRSPLPLFCLLAL</sequence>
<dbReference type="InterPro" id="IPR036322">
    <property type="entry name" value="WD40_repeat_dom_sf"/>
</dbReference>
<dbReference type="InterPro" id="IPR045184">
    <property type="entry name" value="SMU1"/>
</dbReference>
<dbReference type="SMART" id="SM00667">
    <property type="entry name" value="LisH"/>
    <property type="match status" value="1"/>
</dbReference>
<dbReference type="InterPro" id="IPR019775">
    <property type="entry name" value="WD40_repeat_CS"/>
</dbReference>
<evidence type="ECO:0000256" key="6">
    <source>
        <dbReference type="ARBA" id="ARBA00022737"/>
    </source>
</evidence>
<accession>A0A0P7YM46</accession>
<feature type="repeat" description="WD" evidence="13">
    <location>
        <begin position="210"/>
        <end position="251"/>
    </location>
</feature>
<evidence type="ECO:0000256" key="11">
    <source>
        <dbReference type="ARBA" id="ARBA00031988"/>
    </source>
</evidence>
<dbReference type="GO" id="GO:0000398">
    <property type="term" value="P:mRNA splicing, via spliceosome"/>
    <property type="evidence" value="ECO:0007669"/>
    <property type="project" value="InterPro"/>
</dbReference>
<dbReference type="Proteomes" id="UP000034805">
    <property type="component" value="Unassembled WGS sequence"/>
</dbReference>
<dbReference type="AlphaFoldDB" id="A0A0P7YM46"/>
<evidence type="ECO:0000256" key="12">
    <source>
        <dbReference type="ARBA" id="ARBA00046364"/>
    </source>
</evidence>
<dbReference type="EMBL" id="JARO02004253">
    <property type="protein sequence ID" value="KPP68858.1"/>
    <property type="molecule type" value="Genomic_DNA"/>
</dbReference>
<comment type="subunit">
    <text evidence="12">Component of the spliceosome B complex. Interacts with IK.</text>
</comment>
<organism evidence="15 16">
    <name type="scientific">Scleropages formosus</name>
    <name type="common">Asian bonytongue</name>
    <name type="synonym">Osteoglossum formosum</name>
    <dbReference type="NCBI Taxonomy" id="113540"/>
    <lineage>
        <taxon>Eukaryota</taxon>
        <taxon>Metazoa</taxon>
        <taxon>Chordata</taxon>
        <taxon>Craniata</taxon>
        <taxon>Vertebrata</taxon>
        <taxon>Euteleostomi</taxon>
        <taxon>Actinopterygii</taxon>
        <taxon>Neopterygii</taxon>
        <taxon>Teleostei</taxon>
        <taxon>Osteoglossocephala</taxon>
        <taxon>Osteoglossomorpha</taxon>
        <taxon>Osteoglossiformes</taxon>
        <taxon>Osteoglossidae</taxon>
        <taxon>Scleropages</taxon>
    </lineage>
</organism>
<evidence type="ECO:0000313" key="16">
    <source>
        <dbReference type="Proteomes" id="UP000034805"/>
    </source>
</evidence>
<comment type="caution">
    <text evidence="15">The sequence shown here is derived from an EMBL/GenBank/DDBJ whole genome shotgun (WGS) entry which is preliminary data.</text>
</comment>
<comment type="subcellular location">
    <subcellularLocation>
        <location evidence="2">Cytoplasm</location>
    </subcellularLocation>
    <subcellularLocation>
        <location evidence="1">Nucleus speckle</location>
    </subcellularLocation>
</comment>
<keyword evidence="7" id="KW-0508">mRNA splicing</keyword>
<comment type="similarity">
    <text evidence="9">Belongs to the WD repeat SMU1 family.</text>
</comment>
<dbReference type="SMART" id="SM00668">
    <property type="entry name" value="CTLH"/>
    <property type="match status" value="1"/>
</dbReference>
<dbReference type="InterPro" id="IPR015943">
    <property type="entry name" value="WD40/YVTN_repeat-like_dom_sf"/>
</dbReference>
<dbReference type="FunFam" id="2.130.10.10:FF:000082">
    <property type="entry name" value="WD40 repeat-containing protein SMU1"/>
    <property type="match status" value="1"/>
</dbReference>
<keyword evidence="8" id="KW-0539">Nucleus</keyword>
<dbReference type="GO" id="GO:0016607">
    <property type="term" value="C:nuclear speck"/>
    <property type="evidence" value="ECO:0007669"/>
    <property type="project" value="UniProtKB-SubCell"/>
</dbReference>
<dbReference type="PROSITE" id="PS50896">
    <property type="entry name" value="LISH"/>
    <property type="match status" value="1"/>
</dbReference>
<dbReference type="FunFam" id="2.130.10.10:FF:000729">
    <property type="entry name" value="SMU1, DNA replication regulator and spliceosomal factor"/>
    <property type="match status" value="1"/>
</dbReference>
<dbReference type="GO" id="GO:0005737">
    <property type="term" value="C:cytoplasm"/>
    <property type="evidence" value="ECO:0007669"/>
    <property type="project" value="UniProtKB-SubCell"/>
</dbReference>
<evidence type="ECO:0000256" key="9">
    <source>
        <dbReference type="ARBA" id="ARBA00025801"/>
    </source>
</evidence>
<evidence type="ECO:0000256" key="7">
    <source>
        <dbReference type="ARBA" id="ARBA00023187"/>
    </source>
</evidence>
<dbReference type="PROSITE" id="PS50082">
    <property type="entry name" value="WD_REPEATS_2"/>
    <property type="match status" value="2"/>
</dbReference>
<dbReference type="PROSITE" id="PS00678">
    <property type="entry name" value="WD_REPEATS_1"/>
    <property type="match status" value="2"/>
</dbReference>
<dbReference type="InterPro" id="IPR006594">
    <property type="entry name" value="LisH"/>
</dbReference>
<feature type="repeat" description="WD" evidence="13">
    <location>
        <begin position="321"/>
        <end position="362"/>
    </location>
</feature>
<evidence type="ECO:0000259" key="14">
    <source>
        <dbReference type="PROSITE" id="PS50897"/>
    </source>
</evidence>